<dbReference type="EMBL" id="LR025742">
    <property type="protein sequence ID" value="VBB10622.1"/>
    <property type="molecule type" value="Genomic_DNA"/>
</dbReference>
<reference evidence="1 2" key="1">
    <citation type="submission" date="2017-11" db="EMBL/GenBank/DDBJ databases">
        <authorList>
            <person name="Seth-Smith MB H."/>
        </authorList>
    </citation>
    <scope>NUCLEOTIDE SEQUENCE [LARGE SCALE GENOMIC DNA]</scope>
    <source>
        <strain evidence="1">E</strain>
    </source>
</reference>
<dbReference type="RefSeq" id="WP_122166144.1">
    <property type="nucleotide sequence ID" value="NZ_LR025742.1"/>
</dbReference>
<dbReference type="Proteomes" id="UP000268684">
    <property type="component" value="Chromosome I"/>
</dbReference>
<proteinExistence type="predicted"/>
<dbReference type="GeneID" id="71053221"/>
<evidence type="ECO:0000313" key="2">
    <source>
        <dbReference type="Proteomes" id="UP000268684"/>
    </source>
</evidence>
<accession>A0AAJ5N974</accession>
<dbReference type="AlphaFoldDB" id="A0AAJ5N974"/>
<dbReference type="Pfam" id="PF22759">
    <property type="entry name" value="E217_GP41"/>
    <property type="match status" value="1"/>
</dbReference>
<protein>
    <submittedName>
        <fullName evidence="1">Uncharacterized protein</fullName>
    </submittedName>
</protein>
<organism evidence="1 2">
    <name type="scientific">Burkholderia stabilis</name>
    <dbReference type="NCBI Taxonomy" id="95485"/>
    <lineage>
        <taxon>Bacteria</taxon>
        <taxon>Pseudomonadati</taxon>
        <taxon>Pseudomonadota</taxon>
        <taxon>Betaproteobacteria</taxon>
        <taxon>Burkholderiales</taxon>
        <taxon>Burkholderiaceae</taxon>
        <taxon>Burkholderia</taxon>
        <taxon>Burkholderia cepacia complex</taxon>
    </lineage>
</organism>
<name>A0AAJ5N974_9BURK</name>
<gene>
    <name evidence="1" type="ORF">BSTAB16_0729</name>
</gene>
<dbReference type="InterPro" id="IPR054496">
    <property type="entry name" value="E217_GP41"/>
</dbReference>
<keyword evidence="2" id="KW-1185">Reference proteome</keyword>
<sequence length="288" mass="30852">MSFTRKRIDLTITLGEGEFGDEGSNTVTLTGLRVQSLITIPGGESMAGAQVRAYGLPLSMMNQLTTIGPINTAYRNNKLLMAVGDDENGMHVMYSGTIGEAHADFQGMPDVAFNVLGWAGLYDSVKPVGALSYVGTVDVATVMQELANTMGLTFENNGVQVQLSNPYFPGTALAQVRACARAADINYLIDRDTLAIWPRAGARATTGDIQLISPETGMRGYPMFSSKGITVVTEFNPNIKFGIPVKVSSSLDAANGIWNICDLSHALESESPDGAWFTQFTAFPQNGY</sequence>
<evidence type="ECO:0000313" key="1">
    <source>
        <dbReference type="EMBL" id="VBB10622.1"/>
    </source>
</evidence>